<proteinExistence type="predicted"/>
<organism evidence="1">
    <name type="scientific">Arundo donax</name>
    <name type="common">Giant reed</name>
    <name type="synonym">Donax arundinaceus</name>
    <dbReference type="NCBI Taxonomy" id="35708"/>
    <lineage>
        <taxon>Eukaryota</taxon>
        <taxon>Viridiplantae</taxon>
        <taxon>Streptophyta</taxon>
        <taxon>Embryophyta</taxon>
        <taxon>Tracheophyta</taxon>
        <taxon>Spermatophyta</taxon>
        <taxon>Magnoliopsida</taxon>
        <taxon>Liliopsida</taxon>
        <taxon>Poales</taxon>
        <taxon>Poaceae</taxon>
        <taxon>PACMAD clade</taxon>
        <taxon>Arundinoideae</taxon>
        <taxon>Arundineae</taxon>
        <taxon>Arundo</taxon>
    </lineage>
</organism>
<accession>A0A0A8YI49</accession>
<evidence type="ECO:0000313" key="1">
    <source>
        <dbReference type="EMBL" id="JAD26129.1"/>
    </source>
</evidence>
<sequence>MGESGQGKGVSINGMRMCGRSRRCRLITLRSERTSLGLGVSFSVGLEIVHWGSFVASLFGFGFQYLNSELFLRK</sequence>
<protein>
    <submittedName>
        <fullName evidence="1">Uncharacterized protein</fullName>
    </submittedName>
</protein>
<name>A0A0A8YI49_ARUDO</name>
<dbReference type="AlphaFoldDB" id="A0A0A8YI49"/>
<reference evidence="1" key="1">
    <citation type="submission" date="2014-09" db="EMBL/GenBank/DDBJ databases">
        <authorList>
            <person name="Magalhaes I.L.F."/>
            <person name="Oliveira U."/>
            <person name="Santos F.R."/>
            <person name="Vidigal T.H.D.A."/>
            <person name="Brescovit A.D."/>
            <person name="Santos A.J."/>
        </authorList>
    </citation>
    <scope>NUCLEOTIDE SEQUENCE</scope>
    <source>
        <tissue evidence="1">Shoot tissue taken approximately 20 cm above the soil surface</tissue>
    </source>
</reference>
<dbReference type="EMBL" id="GBRH01271766">
    <property type="protein sequence ID" value="JAD26129.1"/>
    <property type="molecule type" value="Transcribed_RNA"/>
</dbReference>
<reference evidence="1" key="2">
    <citation type="journal article" date="2015" name="Data Brief">
        <title>Shoot transcriptome of the giant reed, Arundo donax.</title>
        <authorList>
            <person name="Barrero R.A."/>
            <person name="Guerrero F.D."/>
            <person name="Moolhuijzen P."/>
            <person name="Goolsby J.A."/>
            <person name="Tidwell J."/>
            <person name="Bellgard S.E."/>
            <person name="Bellgard M.I."/>
        </authorList>
    </citation>
    <scope>NUCLEOTIDE SEQUENCE</scope>
    <source>
        <tissue evidence="1">Shoot tissue taken approximately 20 cm above the soil surface</tissue>
    </source>
</reference>